<organism evidence="2 3">
    <name type="scientific">Sinisalibacter lacisalsi</name>
    <dbReference type="NCBI Taxonomy" id="1526570"/>
    <lineage>
        <taxon>Bacteria</taxon>
        <taxon>Pseudomonadati</taxon>
        <taxon>Pseudomonadota</taxon>
        <taxon>Alphaproteobacteria</taxon>
        <taxon>Rhodobacterales</taxon>
        <taxon>Roseobacteraceae</taxon>
        <taxon>Sinisalibacter</taxon>
    </lineage>
</organism>
<reference evidence="3" key="1">
    <citation type="journal article" date="2019" name="Int. J. Syst. Evol. Microbiol.">
        <title>The Global Catalogue of Microorganisms (GCM) 10K type strain sequencing project: providing services to taxonomists for standard genome sequencing and annotation.</title>
        <authorList>
            <consortium name="The Broad Institute Genomics Platform"/>
            <consortium name="The Broad Institute Genome Sequencing Center for Infectious Disease"/>
            <person name="Wu L."/>
            <person name="Ma J."/>
        </authorList>
    </citation>
    <scope>NUCLEOTIDE SEQUENCE [LARGE SCALE GENOMIC DNA]</scope>
    <source>
        <strain evidence="3">CGMCC 1.12922</strain>
    </source>
</reference>
<name>A0ABQ1QK19_9RHOB</name>
<dbReference type="SUPFAM" id="SSF53756">
    <property type="entry name" value="UDP-Glycosyltransferase/glycogen phosphorylase"/>
    <property type="match status" value="1"/>
</dbReference>
<evidence type="ECO:0000259" key="1">
    <source>
        <dbReference type="Pfam" id="PF13579"/>
    </source>
</evidence>
<evidence type="ECO:0000313" key="3">
    <source>
        <dbReference type="Proteomes" id="UP000617355"/>
    </source>
</evidence>
<dbReference type="InterPro" id="IPR050194">
    <property type="entry name" value="Glycosyltransferase_grp1"/>
</dbReference>
<protein>
    <submittedName>
        <fullName evidence="2">Glycosyltransferase WbuB</fullName>
    </submittedName>
</protein>
<dbReference type="RefSeq" id="WP_188526802.1">
    <property type="nucleotide sequence ID" value="NZ_BMGI01000002.1"/>
</dbReference>
<proteinExistence type="predicted"/>
<dbReference type="EMBL" id="BMGI01000002">
    <property type="protein sequence ID" value="GGD30097.1"/>
    <property type="molecule type" value="Genomic_DNA"/>
</dbReference>
<keyword evidence="3" id="KW-1185">Reference proteome</keyword>
<accession>A0ABQ1QK19</accession>
<dbReference type="Gene3D" id="3.40.50.2000">
    <property type="entry name" value="Glycogen Phosphorylase B"/>
    <property type="match status" value="2"/>
</dbReference>
<sequence length="390" mass="42782">MRILLTHRYFWPDSSPYGVILRQIGEELTAAGHEVQIFTSKPSYGKDAPDAPAHQQLGEMTVRRIWVPSEARRNPLIRVLNVLIYCIALFVHVLRSRADVVTACTFPPVLAAWSASLAARLTGARFIYHMQDIHPEVSTYSGGRLGRGLPAQILRWLDNQTLRRAFAIVTLSEDMAETLRARGLGALPIHIINNPPLDADGEAVAPPADLRKHDGTVRVIFAGNLGRFQNLPLLAEGVALCFDDHPELELMFMGHGVALPELNACWGDHPQVRFAPFLPFAQARGIIADADVGLVSLSPNIYRVAYPSKIATYHKLGLRILALVEPESQLARDLERCGEGAVPAAATPPAIAVALERLIAAPMPIPNSRHDQWASASWGQIVDALRSDCR</sequence>
<dbReference type="Proteomes" id="UP000617355">
    <property type="component" value="Unassembled WGS sequence"/>
</dbReference>
<dbReference type="CDD" id="cd03794">
    <property type="entry name" value="GT4_WbuB-like"/>
    <property type="match status" value="1"/>
</dbReference>
<feature type="domain" description="Glycosyltransferase subfamily 4-like N-terminal" evidence="1">
    <location>
        <begin position="18"/>
        <end position="194"/>
    </location>
</feature>
<gene>
    <name evidence="2" type="ORF">GCM10011358_12660</name>
</gene>
<evidence type="ECO:0000313" key="2">
    <source>
        <dbReference type="EMBL" id="GGD30097.1"/>
    </source>
</evidence>
<comment type="caution">
    <text evidence="2">The sequence shown here is derived from an EMBL/GenBank/DDBJ whole genome shotgun (WGS) entry which is preliminary data.</text>
</comment>
<dbReference type="PANTHER" id="PTHR45947:SF3">
    <property type="entry name" value="SULFOQUINOVOSYL TRANSFERASE SQD2"/>
    <property type="match status" value="1"/>
</dbReference>
<dbReference type="PANTHER" id="PTHR45947">
    <property type="entry name" value="SULFOQUINOVOSYL TRANSFERASE SQD2"/>
    <property type="match status" value="1"/>
</dbReference>
<dbReference type="InterPro" id="IPR028098">
    <property type="entry name" value="Glyco_trans_4-like_N"/>
</dbReference>
<dbReference type="Pfam" id="PF13579">
    <property type="entry name" value="Glyco_trans_4_4"/>
    <property type="match status" value="1"/>
</dbReference>